<name>A0A315ZGF7_SEDFL</name>
<comment type="caution">
    <text evidence="4">The sequence shown here is derived from an EMBL/GenBank/DDBJ whole genome shotgun (WGS) entry which is preliminary data.</text>
</comment>
<dbReference type="InterPro" id="IPR052016">
    <property type="entry name" value="Bact_Sigma-Reg"/>
</dbReference>
<keyword evidence="5" id="KW-1185">Reference proteome</keyword>
<protein>
    <submittedName>
        <fullName evidence="4">Serine phosphatase RsbU (Regulator of sigma subunit)</fullName>
    </submittedName>
</protein>
<sequence length="1195" mass="138124">MIKKSHAEFSDGHFLQAAFYLETLVKRFPKNNGYKYSLILSYLETSQAEKAIPLLDELERTSYSSNGDFYYYRALAAHQMEAFEQALKYIEHAEKNTKVPGVKNKQKLKEQILRAQLEYKHPQTVVLRNMGEDINSEANDHSVIMSTDHQTIYYTVQSKDFIDGYTEKIYSTTQTKDGEWLEPINMKGLKSDGNNATVQARNNDTEIILYNDGDLYKRRFYKGRWREPIPLEEVNSPAHDTHCFITDDGNRIYYATRLNNKLTDDLDLYYIEKDEKDEWSEPIPITTLNTDFDEDSPFIDEEGNIYFSSKGHNSIGGYDIFKATYNDSLKQWNEPVNLGYPVNSVADDIYFNFHGKLAYFSSNRNGGLGLLDLYRCFFFSRVKVKGKVQNRLKKAIPFAKVRLESEEKFYETLADKNGDYELVVPIDNDFEITIEKNNTIFHRGEYAIKVSFTDSKKLEKSFYVVNVAGEDDTATLVEDKGMMHVKLFNSEEESSDFIVGKRSIPEAFTQKNVLDLKVAPKEEEVNQISAEVFVKGEPSKAMTIYVDGRPFDVDNEGKFDFYLGKGISIPRTVEVRDEFLELETWYIHDNVITIKLQERRDFRLSGTILVDGKVPYVYNSIELKGPDGSLHQIKTNTFGVFDTIIDANDDQQVPQWEIGVPGREIQSLSVRQDQLHSEFKISVSEIEQLFPFNLTVVDSAGYPIQDVFTLFDGEYYRTPQDGTIKVEKELKGNFYASRNLIVLHDYDIKKVFYEELLNRVVVVAKAHEKEVIIDRLVVYDTISVEKPQEVAEAPEMSQQALDSMLLVQNEAAVEAKIFELWTQMKKDSMPDMSAIQEYKSELSRIKGEMAQDQVTFESMNSSLKKVIDDMEGELVSKEDEVEAIRREGYNYLIASLIMLTAFVTMSVLWRRVRKQKSSLATINDELDEAYGEVQNQKKQITDSLKYAQTLQSSILPMGENMKESFKDSFVYYKPRDFVSGDFYWHARVKLNLVEYTFIAVVDCTGHGVPGAFMSMMGYAYLQEILDKKISYEPDVILKNLDLKVREGLRQKESKNTDGMDMILLRLSKLDDDHYEVKYAGAKTDFYVYDPIFESLLKYKSDRKGVGGHEQQEKEFSSNTFEITTENRIFLLTDGILDQNGKSGRKYGRRRMEAFLTKHAKKSMKEIHFLLNREVDRYMEGEEQRDDMTMIGFKMM</sequence>
<evidence type="ECO:0000313" key="4">
    <source>
        <dbReference type="EMBL" id="PWJ44675.1"/>
    </source>
</evidence>
<keyword evidence="1" id="KW-0378">Hydrolase</keyword>
<accession>A0A315ZGF7</accession>
<reference evidence="4 5" key="1">
    <citation type="submission" date="2018-03" db="EMBL/GenBank/DDBJ databases">
        <title>Genomic Encyclopedia of Archaeal and Bacterial Type Strains, Phase II (KMG-II): from individual species to whole genera.</title>
        <authorList>
            <person name="Goeker M."/>
        </authorList>
    </citation>
    <scope>NUCLEOTIDE SEQUENCE [LARGE SCALE GENOMIC DNA]</scope>
    <source>
        <strain evidence="4 5">DSM 28229</strain>
    </source>
</reference>
<evidence type="ECO:0000259" key="3">
    <source>
        <dbReference type="SMART" id="SM00331"/>
    </source>
</evidence>
<evidence type="ECO:0000256" key="1">
    <source>
        <dbReference type="ARBA" id="ARBA00022801"/>
    </source>
</evidence>
<dbReference type="AlphaFoldDB" id="A0A315ZGF7"/>
<dbReference type="InterPro" id="IPR001932">
    <property type="entry name" value="PPM-type_phosphatase-like_dom"/>
</dbReference>
<dbReference type="PANTHER" id="PTHR43156:SF9">
    <property type="entry name" value="HAMP DOMAIN-CONTAINING PROTEIN"/>
    <property type="match status" value="1"/>
</dbReference>
<gene>
    <name evidence="4" type="ORF">BC781_1011046</name>
</gene>
<dbReference type="SMART" id="SM00331">
    <property type="entry name" value="PP2C_SIG"/>
    <property type="match status" value="1"/>
</dbReference>
<dbReference type="Gene3D" id="1.25.40.10">
    <property type="entry name" value="Tetratricopeptide repeat domain"/>
    <property type="match status" value="1"/>
</dbReference>
<evidence type="ECO:0000313" key="5">
    <source>
        <dbReference type="Proteomes" id="UP000245535"/>
    </source>
</evidence>
<dbReference type="EMBL" id="QGDO01000001">
    <property type="protein sequence ID" value="PWJ44675.1"/>
    <property type="molecule type" value="Genomic_DNA"/>
</dbReference>
<feature type="domain" description="PPM-type phosphatase" evidence="3">
    <location>
        <begin position="963"/>
        <end position="1194"/>
    </location>
</feature>
<dbReference type="InterPro" id="IPR011990">
    <property type="entry name" value="TPR-like_helical_dom_sf"/>
</dbReference>
<dbReference type="InterPro" id="IPR036457">
    <property type="entry name" value="PPM-type-like_dom_sf"/>
</dbReference>
<dbReference type="Pfam" id="PF07228">
    <property type="entry name" value="SpoIIE"/>
    <property type="match status" value="1"/>
</dbReference>
<dbReference type="Gene3D" id="3.60.40.10">
    <property type="entry name" value="PPM-type phosphatase domain"/>
    <property type="match status" value="1"/>
</dbReference>
<organism evidence="4 5">
    <name type="scientific">Sediminitomix flava</name>
    <dbReference type="NCBI Taxonomy" id="379075"/>
    <lineage>
        <taxon>Bacteria</taxon>
        <taxon>Pseudomonadati</taxon>
        <taxon>Bacteroidota</taxon>
        <taxon>Cytophagia</taxon>
        <taxon>Cytophagales</taxon>
        <taxon>Flammeovirgaceae</taxon>
        <taxon>Sediminitomix</taxon>
    </lineage>
</organism>
<dbReference type="PANTHER" id="PTHR43156">
    <property type="entry name" value="STAGE II SPORULATION PROTEIN E-RELATED"/>
    <property type="match status" value="1"/>
</dbReference>
<dbReference type="Proteomes" id="UP000245535">
    <property type="component" value="Unassembled WGS sequence"/>
</dbReference>
<evidence type="ECO:0000256" key="2">
    <source>
        <dbReference type="SAM" id="Coils"/>
    </source>
</evidence>
<dbReference type="GO" id="GO:0016791">
    <property type="term" value="F:phosphatase activity"/>
    <property type="evidence" value="ECO:0007669"/>
    <property type="project" value="TreeGrafter"/>
</dbReference>
<dbReference type="SUPFAM" id="SSF48452">
    <property type="entry name" value="TPR-like"/>
    <property type="match status" value="1"/>
</dbReference>
<feature type="coiled-coil region" evidence="2">
    <location>
        <begin position="860"/>
        <end position="887"/>
    </location>
</feature>
<keyword evidence="2" id="KW-0175">Coiled coil</keyword>
<dbReference type="SUPFAM" id="SSF75011">
    <property type="entry name" value="3-carboxy-cis,cis-mucoante lactonizing enzyme"/>
    <property type="match status" value="1"/>
</dbReference>
<proteinExistence type="predicted"/>